<keyword evidence="2" id="KW-1185">Reference proteome</keyword>
<evidence type="ECO:0008006" key="3">
    <source>
        <dbReference type="Google" id="ProtNLM"/>
    </source>
</evidence>
<organism evidence="1 2">
    <name type="scientific">Cajanus cajan</name>
    <name type="common">Pigeon pea</name>
    <name type="synonym">Cajanus indicus</name>
    <dbReference type="NCBI Taxonomy" id="3821"/>
    <lineage>
        <taxon>Eukaryota</taxon>
        <taxon>Viridiplantae</taxon>
        <taxon>Streptophyta</taxon>
        <taxon>Embryophyta</taxon>
        <taxon>Tracheophyta</taxon>
        <taxon>Spermatophyta</taxon>
        <taxon>Magnoliopsida</taxon>
        <taxon>eudicotyledons</taxon>
        <taxon>Gunneridae</taxon>
        <taxon>Pentapetalae</taxon>
        <taxon>rosids</taxon>
        <taxon>fabids</taxon>
        <taxon>Fabales</taxon>
        <taxon>Fabaceae</taxon>
        <taxon>Papilionoideae</taxon>
        <taxon>50 kb inversion clade</taxon>
        <taxon>NPAAA clade</taxon>
        <taxon>indigoferoid/millettioid clade</taxon>
        <taxon>Phaseoleae</taxon>
        <taxon>Cajanus</taxon>
    </lineage>
</organism>
<accession>A0A151TND1</accession>
<protein>
    <recommendedName>
        <fullName evidence="3">Retrovirus-related Pol polyprotein from transposon TNT 1-94</fullName>
    </recommendedName>
</protein>
<name>A0A151TND1_CAJCA</name>
<dbReference type="PANTHER" id="PTHR47481">
    <property type="match status" value="1"/>
</dbReference>
<proteinExistence type="predicted"/>
<dbReference type="Gramene" id="C.cajan_21548.t">
    <property type="protein sequence ID" value="C.cajan_21548.t.cds1"/>
    <property type="gene ID" value="C.cajan_21548"/>
</dbReference>
<reference evidence="1 2" key="1">
    <citation type="journal article" date="2012" name="Nat. Biotechnol.">
        <title>Draft genome sequence of pigeonpea (Cajanus cajan), an orphan legume crop of resource-poor farmers.</title>
        <authorList>
            <person name="Varshney R.K."/>
            <person name="Chen W."/>
            <person name="Li Y."/>
            <person name="Bharti A.K."/>
            <person name="Saxena R.K."/>
            <person name="Schlueter J.A."/>
            <person name="Donoghue M.T."/>
            <person name="Azam S."/>
            <person name="Fan G."/>
            <person name="Whaley A.M."/>
            <person name="Farmer A.D."/>
            <person name="Sheridan J."/>
            <person name="Iwata A."/>
            <person name="Tuteja R."/>
            <person name="Penmetsa R.V."/>
            <person name="Wu W."/>
            <person name="Upadhyaya H.D."/>
            <person name="Yang S.P."/>
            <person name="Shah T."/>
            <person name="Saxena K.B."/>
            <person name="Michael T."/>
            <person name="McCombie W.R."/>
            <person name="Yang B."/>
            <person name="Zhang G."/>
            <person name="Yang H."/>
            <person name="Wang J."/>
            <person name="Spillane C."/>
            <person name="Cook D.R."/>
            <person name="May G.D."/>
            <person name="Xu X."/>
            <person name="Jackson S.A."/>
        </authorList>
    </citation>
    <scope>NUCLEOTIDE SEQUENCE [LARGE SCALE GENOMIC DNA]</scope>
    <source>
        <strain evidence="2">cv. Asha</strain>
    </source>
</reference>
<evidence type="ECO:0000313" key="1">
    <source>
        <dbReference type="EMBL" id="KYP68553.1"/>
    </source>
</evidence>
<dbReference type="EMBL" id="CM003606">
    <property type="protein sequence ID" value="KYP68553.1"/>
    <property type="molecule type" value="Genomic_DNA"/>
</dbReference>
<sequence length="189" mass="22145">MFWHSISKKLDTKNYLLWCQQVELIIKGHQLHHFLVSPIIPLKFHTVEDRDVGCVSEEFLTWKQQYQLLLSWLQYSIFGEMLPRVIDCMSVWSLREKIHAFFNSHANVSTQQLRNKLSNTTLEGRSISKYFLQMQCLVDALSTTDEPIFAKEHLDIVLKGLLKDYESIVALLSVVSLIRLPLKKLRHFS</sequence>
<evidence type="ECO:0000313" key="2">
    <source>
        <dbReference type="Proteomes" id="UP000075243"/>
    </source>
</evidence>
<dbReference type="PANTHER" id="PTHR47481:SF22">
    <property type="entry name" value="RETROTRANSPOSON GAG DOMAIN-CONTAINING PROTEIN"/>
    <property type="match status" value="1"/>
</dbReference>
<dbReference type="Proteomes" id="UP000075243">
    <property type="component" value="Chromosome 4"/>
</dbReference>
<gene>
    <name evidence="1" type="ORF">KK1_022183</name>
</gene>
<dbReference type="AlphaFoldDB" id="A0A151TND1"/>